<keyword evidence="6" id="KW-0735">Signal-anchor</keyword>
<comment type="caution">
    <text evidence="12">The sequence shown here is derived from an EMBL/GenBank/DDBJ whole genome shotgun (WGS) entry which is preliminary data.</text>
</comment>
<name>A0A1X0NID0_9TRYP</name>
<dbReference type="AlphaFoldDB" id="A0A1X0NID0"/>
<dbReference type="PANTHER" id="PTHR11214">
    <property type="entry name" value="BETA-1,3-N-ACETYLGLUCOSAMINYLTRANSFERASE"/>
    <property type="match status" value="1"/>
</dbReference>
<evidence type="ECO:0000256" key="3">
    <source>
        <dbReference type="ARBA" id="ARBA00022676"/>
    </source>
</evidence>
<dbReference type="Gene3D" id="3.90.550.50">
    <property type="match status" value="1"/>
</dbReference>
<keyword evidence="9" id="KW-0472">Membrane</keyword>
<feature type="region of interest" description="Disordered" evidence="11">
    <location>
        <begin position="1"/>
        <end position="27"/>
    </location>
</feature>
<organism evidence="12 13">
    <name type="scientific">Trypanosoma theileri</name>
    <dbReference type="NCBI Taxonomy" id="67003"/>
    <lineage>
        <taxon>Eukaryota</taxon>
        <taxon>Discoba</taxon>
        <taxon>Euglenozoa</taxon>
        <taxon>Kinetoplastea</taxon>
        <taxon>Metakinetoplastina</taxon>
        <taxon>Trypanosomatida</taxon>
        <taxon>Trypanosomatidae</taxon>
        <taxon>Trypanosoma</taxon>
    </lineage>
</organism>
<evidence type="ECO:0000256" key="8">
    <source>
        <dbReference type="ARBA" id="ARBA00023034"/>
    </source>
</evidence>
<evidence type="ECO:0000256" key="4">
    <source>
        <dbReference type="ARBA" id="ARBA00022679"/>
    </source>
</evidence>
<dbReference type="PANTHER" id="PTHR11214:SF351">
    <property type="entry name" value="BETA-1,3-GALACTOSYLTRANSFERASE PVG3"/>
    <property type="match status" value="1"/>
</dbReference>
<accession>A0A1X0NID0</accession>
<keyword evidence="5" id="KW-0812">Transmembrane</keyword>
<reference evidence="12 13" key="1">
    <citation type="submission" date="2017-03" db="EMBL/GenBank/DDBJ databases">
        <title>An alternative strategy for trypanosome survival in the mammalian bloodstream revealed through genome and transcriptome analysis of the ubiquitous bovine parasite Trypanosoma (Megatrypanum) theileri.</title>
        <authorList>
            <person name="Kelly S."/>
            <person name="Ivens A."/>
            <person name="Mott A."/>
            <person name="O'Neill E."/>
            <person name="Emms D."/>
            <person name="Macleod O."/>
            <person name="Voorheis P."/>
            <person name="Matthews J."/>
            <person name="Matthews K."/>
            <person name="Carrington M."/>
        </authorList>
    </citation>
    <scope>NUCLEOTIDE SEQUENCE [LARGE SCALE GENOMIC DNA]</scope>
    <source>
        <strain evidence="12">Edinburgh</strain>
    </source>
</reference>
<keyword evidence="7" id="KW-1133">Transmembrane helix</keyword>
<dbReference type="InterPro" id="IPR002659">
    <property type="entry name" value="Glyco_trans_31"/>
</dbReference>
<evidence type="ECO:0000256" key="11">
    <source>
        <dbReference type="SAM" id="MobiDB-lite"/>
    </source>
</evidence>
<evidence type="ECO:0000256" key="1">
    <source>
        <dbReference type="ARBA" id="ARBA00004323"/>
    </source>
</evidence>
<keyword evidence="13" id="KW-1185">Reference proteome</keyword>
<evidence type="ECO:0000256" key="6">
    <source>
        <dbReference type="ARBA" id="ARBA00022968"/>
    </source>
</evidence>
<keyword evidence="3 10" id="KW-0328">Glycosyltransferase</keyword>
<dbReference type="VEuPathDB" id="TriTrypDB:TM35_000441410"/>
<gene>
    <name evidence="12" type="ORF">TM35_000441410</name>
</gene>
<dbReference type="OrthoDB" id="252344at2759"/>
<dbReference type="EMBL" id="NBCO01000044">
    <property type="protein sequence ID" value="ORC84485.1"/>
    <property type="molecule type" value="Genomic_DNA"/>
</dbReference>
<keyword evidence="8 10" id="KW-0333">Golgi apparatus</keyword>
<protein>
    <recommendedName>
        <fullName evidence="10">Hexosyltransferase</fullName>
        <ecNumber evidence="10">2.4.1.-</ecNumber>
    </recommendedName>
</protein>
<feature type="compositionally biased region" description="Low complexity" evidence="11">
    <location>
        <begin position="18"/>
        <end position="27"/>
    </location>
</feature>
<proteinExistence type="inferred from homology"/>
<dbReference type="Proteomes" id="UP000192257">
    <property type="component" value="Unassembled WGS sequence"/>
</dbReference>
<dbReference type="EC" id="2.4.1.-" evidence="10"/>
<evidence type="ECO:0000256" key="7">
    <source>
        <dbReference type="ARBA" id="ARBA00022989"/>
    </source>
</evidence>
<evidence type="ECO:0000313" key="12">
    <source>
        <dbReference type="EMBL" id="ORC84485.1"/>
    </source>
</evidence>
<evidence type="ECO:0000313" key="13">
    <source>
        <dbReference type="Proteomes" id="UP000192257"/>
    </source>
</evidence>
<dbReference type="GO" id="GO:0016758">
    <property type="term" value="F:hexosyltransferase activity"/>
    <property type="evidence" value="ECO:0007669"/>
    <property type="project" value="InterPro"/>
</dbReference>
<comment type="similarity">
    <text evidence="2 10">Belongs to the glycosyltransferase 31 family.</text>
</comment>
<comment type="subcellular location">
    <subcellularLocation>
        <location evidence="1 10">Golgi apparatus membrane</location>
        <topology evidence="1 10">Single-pass type II membrane protein</topology>
    </subcellularLocation>
</comment>
<dbReference type="GO" id="GO:0000139">
    <property type="term" value="C:Golgi membrane"/>
    <property type="evidence" value="ECO:0007669"/>
    <property type="project" value="UniProtKB-SubCell"/>
</dbReference>
<keyword evidence="4 12" id="KW-0808">Transferase</keyword>
<evidence type="ECO:0000256" key="9">
    <source>
        <dbReference type="ARBA" id="ARBA00023136"/>
    </source>
</evidence>
<dbReference type="GeneID" id="39989930"/>
<sequence length="346" mass="40225">MVVQSSESHSNTLFSKNTSSMSTDSPDTTMMKESLRYIPHSTLQTWKERDYLIVFGIPSVDIDSRRRRRYLQRTTCWQFPGVARRANDFTGAMLVLYVLARHPSHGYNYSAALEKEADEYHDIITLPMNEGRPNRKNLEHSSFGWGNEVQIGMSRKTFLWFDLALQVFPNVSYITKGDDDIFLRVPQFLSDLRLLPRKGIYWGMQFSVLRHRENKNVSFHFVGGMCYTLSRDVAEHFVSYEPLKRLVHLPYKKEREEEFLSLGMDHEDVMVGRVLQVESPYTPLVFVADDICRFEHIEKGSIQFKVNPMSVVIHNLQEDEYAILMDRFGNGTTYSPIMQFWTMGGG</sequence>
<dbReference type="RefSeq" id="XP_028878551.1">
    <property type="nucleotide sequence ID" value="XM_029030150.1"/>
</dbReference>
<evidence type="ECO:0000256" key="5">
    <source>
        <dbReference type="ARBA" id="ARBA00022692"/>
    </source>
</evidence>
<evidence type="ECO:0000256" key="10">
    <source>
        <dbReference type="RuleBase" id="RU363063"/>
    </source>
</evidence>
<evidence type="ECO:0000256" key="2">
    <source>
        <dbReference type="ARBA" id="ARBA00008661"/>
    </source>
</evidence>
<feature type="compositionally biased region" description="Polar residues" evidence="11">
    <location>
        <begin position="1"/>
        <end position="17"/>
    </location>
</feature>